<feature type="region of interest" description="Disordered" evidence="1">
    <location>
        <begin position="48"/>
        <end position="84"/>
    </location>
</feature>
<feature type="compositionally biased region" description="Low complexity" evidence="1">
    <location>
        <begin position="55"/>
        <end position="69"/>
    </location>
</feature>
<name>A0A385SP07_9BACT</name>
<dbReference type="Proteomes" id="UP000266183">
    <property type="component" value="Chromosome"/>
</dbReference>
<reference evidence="3" key="1">
    <citation type="submission" date="2018-09" db="EMBL/GenBank/DDBJ databases">
        <title>Chryseolinea sp. KIS68-18 isolated from soil.</title>
        <authorList>
            <person name="Weon H.-Y."/>
            <person name="Kwon S.-W."/>
            <person name="Lee S.A."/>
        </authorList>
    </citation>
    <scope>NUCLEOTIDE SEQUENCE [LARGE SCALE GENOMIC DNA]</scope>
    <source>
        <strain evidence="3">KIS68-18</strain>
    </source>
</reference>
<dbReference type="KEGG" id="chk:D4L85_14370"/>
<accession>A0A385SP07</accession>
<protein>
    <submittedName>
        <fullName evidence="2">Uncharacterized protein</fullName>
    </submittedName>
</protein>
<sequence length="84" mass="9552">MRYVDKFVFVTWCRLLGNATGGEGFWMMLNYLAFKFAEVLQVSDKGECESEDDTSSLFFSSRSHSNSNRAPSDLPSKIVLKKTE</sequence>
<evidence type="ECO:0000313" key="3">
    <source>
        <dbReference type="Proteomes" id="UP000266183"/>
    </source>
</evidence>
<organism evidence="2 3">
    <name type="scientific">Chryseolinea soli</name>
    <dbReference type="NCBI Taxonomy" id="2321403"/>
    <lineage>
        <taxon>Bacteria</taxon>
        <taxon>Pseudomonadati</taxon>
        <taxon>Bacteroidota</taxon>
        <taxon>Cytophagia</taxon>
        <taxon>Cytophagales</taxon>
        <taxon>Fulvivirgaceae</taxon>
        <taxon>Chryseolinea</taxon>
    </lineage>
</organism>
<gene>
    <name evidence="2" type="ORF">D4L85_14370</name>
</gene>
<keyword evidence="3" id="KW-1185">Reference proteome</keyword>
<dbReference type="AlphaFoldDB" id="A0A385SP07"/>
<dbReference type="EMBL" id="CP032382">
    <property type="protein sequence ID" value="AYB31675.1"/>
    <property type="molecule type" value="Genomic_DNA"/>
</dbReference>
<evidence type="ECO:0000256" key="1">
    <source>
        <dbReference type="SAM" id="MobiDB-lite"/>
    </source>
</evidence>
<evidence type="ECO:0000313" key="2">
    <source>
        <dbReference type="EMBL" id="AYB31675.1"/>
    </source>
</evidence>
<proteinExistence type="predicted"/>